<dbReference type="EMBL" id="JACEFO010003314">
    <property type="protein sequence ID" value="KAF8641606.1"/>
    <property type="molecule type" value="Genomic_DNA"/>
</dbReference>
<evidence type="ECO:0000313" key="3">
    <source>
        <dbReference type="EMBL" id="KAF8641606.1"/>
    </source>
</evidence>
<dbReference type="PANTHER" id="PTHR31147:SF55">
    <property type="entry name" value="HXXXD-TYPE ACYL-TRANSFERASE FAMILY PROTEIN"/>
    <property type="match status" value="1"/>
</dbReference>
<feature type="region of interest" description="Disordered" evidence="2">
    <location>
        <begin position="1"/>
        <end position="30"/>
    </location>
</feature>
<sequence>MKAAVVTKSSPVLVTPSESAETTAAPPPPAGGATVALSPLDLIMFPFPMKLLLAFDRPIHNPVATIKAALSRTLAHCYHPVAGRLDGEGGIACTGEDVAFVAASASCDLDEEAMATLQHMDLTVRCPGPFCRDEDPLLLVQVTDFSSGGFTVGVTWNHVLADGKGIAQFLQAVGEVACRRRRSSRPSRRCRTRAAMSPDDGDDPAPIAFPCNVRRLVGAAAGYYGNCVVGQVGDAAVEARRRGCWYDGLAVVSWLNLGFDVVDIGGGGGGGAARVMWHEDCTLVPGCRGGAVNVSALCVKPEHADVFLRELASLAAAT</sequence>
<evidence type="ECO:0000256" key="2">
    <source>
        <dbReference type="SAM" id="MobiDB-lite"/>
    </source>
</evidence>
<dbReference type="GO" id="GO:0016747">
    <property type="term" value="F:acyltransferase activity, transferring groups other than amino-acyl groups"/>
    <property type="evidence" value="ECO:0007669"/>
    <property type="project" value="UniProtKB-ARBA"/>
</dbReference>
<dbReference type="Proteomes" id="UP000636709">
    <property type="component" value="Unassembled WGS sequence"/>
</dbReference>
<dbReference type="AlphaFoldDB" id="A0A834ZV50"/>
<evidence type="ECO:0000256" key="1">
    <source>
        <dbReference type="ARBA" id="ARBA00009861"/>
    </source>
</evidence>
<name>A0A834ZV50_9POAL</name>
<dbReference type="Gene3D" id="3.30.559.10">
    <property type="entry name" value="Chloramphenicol acetyltransferase-like domain"/>
    <property type="match status" value="1"/>
</dbReference>
<dbReference type="InterPro" id="IPR023213">
    <property type="entry name" value="CAT-like_dom_sf"/>
</dbReference>
<keyword evidence="4" id="KW-1185">Reference proteome</keyword>
<feature type="compositionally biased region" description="Low complexity" evidence="2">
    <location>
        <begin position="14"/>
        <end position="24"/>
    </location>
</feature>
<comment type="similarity">
    <text evidence="1">Belongs to the plant acyltransferase family.</text>
</comment>
<dbReference type="InterPro" id="IPR050898">
    <property type="entry name" value="Plant_acyltransferase"/>
</dbReference>
<dbReference type="PANTHER" id="PTHR31147">
    <property type="entry name" value="ACYL TRANSFERASE 4"/>
    <property type="match status" value="1"/>
</dbReference>
<proteinExistence type="inferred from homology"/>
<dbReference type="Pfam" id="PF02458">
    <property type="entry name" value="Transferase"/>
    <property type="match status" value="1"/>
</dbReference>
<gene>
    <name evidence="3" type="ORF">HU200_067797</name>
</gene>
<comment type="caution">
    <text evidence="3">The sequence shown here is derived from an EMBL/GenBank/DDBJ whole genome shotgun (WGS) entry which is preliminary data.</text>
</comment>
<dbReference type="OrthoDB" id="671439at2759"/>
<accession>A0A834ZV50</accession>
<reference evidence="3" key="1">
    <citation type="submission" date="2020-07" db="EMBL/GenBank/DDBJ databases">
        <title>Genome sequence and genetic diversity analysis of an under-domesticated orphan crop, white fonio (Digitaria exilis).</title>
        <authorList>
            <person name="Bennetzen J.L."/>
            <person name="Chen S."/>
            <person name="Ma X."/>
            <person name="Wang X."/>
            <person name="Yssel A.E.J."/>
            <person name="Chaluvadi S.R."/>
            <person name="Johnson M."/>
            <person name="Gangashetty P."/>
            <person name="Hamidou F."/>
            <person name="Sanogo M.D."/>
            <person name="Zwaenepoel A."/>
            <person name="Wallace J."/>
            <person name="Van De Peer Y."/>
            <person name="Van Deynze A."/>
        </authorList>
    </citation>
    <scope>NUCLEOTIDE SEQUENCE</scope>
    <source>
        <tissue evidence="3">Leaves</tissue>
    </source>
</reference>
<organism evidence="3 4">
    <name type="scientific">Digitaria exilis</name>
    <dbReference type="NCBI Taxonomy" id="1010633"/>
    <lineage>
        <taxon>Eukaryota</taxon>
        <taxon>Viridiplantae</taxon>
        <taxon>Streptophyta</taxon>
        <taxon>Embryophyta</taxon>
        <taxon>Tracheophyta</taxon>
        <taxon>Spermatophyta</taxon>
        <taxon>Magnoliopsida</taxon>
        <taxon>Liliopsida</taxon>
        <taxon>Poales</taxon>
        <taxon>Poaceae</taxon>
        <taxon>PACMAD clade</taxon>
        <taxon>Panicoideae</taxon>
        <taxon>Panicodae</taxon>
        <taxon>Paniceae</taxon>
        <taxon>Anthephorinae</taxon>
        <taxon>Digitaria</taxon>
    </lineage>
</organism>
<protein>
    <submittedName>
        <fullName evidence="3">Uncharacterized protein</fullName>
    </submittedName>
</protein>
<evidence type="ECO:0000313" key="4">
    <source>
        <dbReference type="Proteomes" id="UP000636709"/>
    </source>
</evidence>